<dbReference type="RefSeq" id="XP_075078430.1">
    <property type="nucleotide sequence ID" value="XM_075222329.1"/>
</dbReference>
<dbReference type="Proteomes" id="UP000790787">
    <property type="component" value="Chromosome 9"/>
</dbReference>
<accession>A0AC58S0F1</accession>
<organism evidence="1 2">
    <name type="scientific">Nicotiana tabacum</name>
    <name type="common">Common tobacco</name>
    <dbReference type="NCBI Taxonomy" id="4097"/>
    <lineage>
        <taxon>Eukaryota</taxon>
        <taxon>Viridiplantae</taxon>
        <taxon>Streptophyta</taxon>
        <taxon>Embryophyta</taxon>
        <taxon>Tracheophyta</taxon>
        <taxon>Spermatophyta</taxon>
        <taxon>Magnoliopsida</taxon>
        <taxon>eudicotyledons</taxon>
        <taxon>Gunneridae</taxon>
        <taxon>Pentapetalae</taxon>
        <taxon>asterids</taxon>
        <taxon>lamiids</taxon>
        <taxon>Solanales</taxon>
        <taxon>Solanaceae</taxon>
        <taxon>Nicotianoideae</taxon>
        <taxon>Nicotianeae</taxon>
        <taxon>Nicotiana</taxon>
    </lineage>
</organism>
<reference evidence="2" key="2">
    <citation type="submission" date="2025-08" db="UniProtKB">
        <authorList>
            <consortium name="RefSeq"/>
        </authorList>
    </citation>
    <scope>IDENTIFICATION</scope>
    <source>
        <tissue evidence="2">Leaf</tissue>
    </source>
</reference>
<protein>
    <submittedName>
        <fullName evidence="2">Uncharacterized protein LOC107791162</fullName>
    </submittedName>
</protein>
<keyword evidence="1" id="KW-1185">Reference proteome</keyword>
<sequence>MTNDNHVITPSSSSTVPRTVFHEDDFTHPCHPLYVHPSDVLGTSLVSSPFDGTCYDSWRRNILVALSIRNKLDFISGSSTKLPLGSPLARQWQRCNNLVVSWLINSLSKEISRSVEYSESAKEIWCELEERYETCVFCLLVFISICFFHAGTSKPPFPSKVSFDGTRNSLICKYCKKPGHSIDKCYKLHGYPPHFKFNKGPPHRRSAAHVELDSHSANFVSGSSVGPTEHQESSVIPSLTKDQYSQLMTLLQQSQISASPHSPPLLASANFAGKLMPYEGVSYGACMLSSVNGIVCIIDPGATDHMTSIKSLLFDIITLPIPYLVSLLNGYKVKVTNVGSLALFPDLILHNVLYIPSFKHNLISVHKLLNHCDDVVQFTKSACTFQGPSVKKPVVLGRLDTGLYKLFQHVTSPIESTHVNYCSSVVSSLPVSSLPVLSTIDADVNDNSFVNTILTSNKVNNSDVVWHYRLVHIPFSKIKFISDVNCELSSKQSFTCLICPLARQTRLPFHDSSIQSTHSFQLIHIDTWGPYSTPSHSGAKYFLTIVDDCTRATWTHLLGAKNNAFDLLKAFISMVETQFQTRVQIVRSDNALELGSSSSGALFFSEKASTLPSPVHVSYVPSSNPPPLRRSSRPHSVPVYLQDFVCSALPTSLSTPASSSSESLSFNATISQLHIPEPYTYS</sequence>
<gene>
    <name evidence="2" type="primary">LOC107791162</name>
</gene>
<proteinExistence type="predicted"/>
<evidence type="ECO:0000313" key="2">
    <source>
        <dbReference type="RefSeq" id="XP_075078430.1"/>
    </source>
</evidence>
<evidence type="ECO:0000313" key="1">
    <source>
        <dbReference type="Proteomes" id="UP000790787"/>
    </source>
</evidence>
<reference evidence="1" key="1">
    <citation type="journal article" date="2014" name="Nat. Commun.">
        <title>The tobacco genome sequence and its comparison with those of tomato and potato.</title>
        <authorList>
            <person name="Sierro N."/>
            <person name="Battey J.N."/>
            <person name="Ouadi S."/>
            <person name="Bakaher N."/>
            <person name="Bovet L."/>
            <person name="Willig A."/>
            <person name="Goepfert S."/>
            <person name="Peitsch M.C."/>
            <person name="Ivanov N.V."/>
        </authorList>
    </citation>
    <scope>NUCLEOTIDE SEQUENCE [LARGE SCALE GENOMIC DNA]</scope>
</reference>
<name>A0AC58S0F1_TOBAC</name>